<accession>A0A6J1DZI6</accession>
<feature type="domain" description="RRM" evidence="3">
    <location>
        <begin position="65"/>
        <end position="142"/>
    </location>
</feature>
<evidence type="ECO:0000313" key="5">
    <source>
        <dbReference type="RefSeq" id="XP_022159322.1"/>
    </source>
</evidence>
<keyword evidence="1 2" id="KW-0694">RNA-binding</keyword>
<dbReference type="SUPFAM" id="SSF54928">
    <property type="entry name" value="RNA-binding domain, RBD"/>
    <property type="match status" value="2"/>
</dbReference>
<dbReference type="GO" id="GO:0003723">
    <property type="term" value="F:RNA binding"/>
    <property type="evidence" value="ECO:0007669"/>
    <property type="project" value="UniProtKB-UniRule"/>
</dbReference>
<dbReference type="SMART" id="SM00360">
    <property type="entry name" value="RRM"/>
    <property type="match status" value="2"/>
</dbReference>
<reference evidence="5" key="1">
    <citation type="submission" date="2025-08" db="UniProtKB">
        <authorList>
            <consortium name="RefSeq"/>
        </authorList>
    </citation>
    <scope>IDENTIFICATION</scope>
    <source>
        <strain evidence="5">OHB3-1</strain>
    </source>
</reference>
<dbReference type="Proteomes" id="UP000504603">
    <property type="component" value="Unplaced"/>
</dbReference>
<dbReference type="KEGG" id="mcha:111025731"/>
<dbReference type="AlphaFoldDB" id="A0A6J1DZI6"/>
<dbReference type="Gene3D" id="3.30.70.330">
    <property type="match status" value="2"/>
</dbReference>
<dbReference type="CDD" id="cd21608">
    <property type="entry name" value="RRM2_NsCP33_like"/>
    <property type="match status" value="1"/>
</dbReference>
<proteinExistence type="predicted"/>
<dbReference type="Pfam" id="PF00076">
    <property type="entry name" value="RRM_1"/>
    <property type="match status" value="2"/>
</dbReference>
<dbReference type="InterPro" id="IPR012677">
    <property type="entry name" value="Nucleotide-bd_a/b_plait_sf"/>
</dbReference>
<evidence type="ECO:0000256" key="1">
    <source>
        <dbReference type="ARBA" id="ARBA00022884"/>
    </source>
</evidence>
<evidence type="ECO:0000256" key="2">
    <source>
        <dbReference type="PROSITE-ProRule" id="PRU00176"/>
    </source>
</evidence>
<evidence type="ECO:0000313" key="4">
    <source>
        <dbReference type="Proteomes" id="UP000504603"/>
    </source>
</evidence>
<dbReference type="RefSeq" id="XP_022159322.1">
    <property type="nucleotide sequence ID" value="XM_022303630.1"/>
</dbReference>
<evidence type="ECO:0000259" key="3">
    <source>
        <dbReference type="PROSITE" id="PS50102"/>
    </source>
</evidence>
<organism evidence="4 5">
    <name type="scientific">Momordica charantia</name>
    <name type="common">Bitter gourd</name>
    <name type="synonym">Balsam pear</name>
    <dbReference type="NCBI Taxonomy" id="3673"/>
    <lineage>
        <taxon>Eukaryota</taxon>
        <taxon>Viridiplantae</taxon>
        <taxon>Streptophyta</taxon>
        <taxon>Embryophyta</taxon>
        <taxon>Tracheophyta</taxon>
        <taxon>Spermatophyta</taxon>
        <taxon>Magnoliopsida</taxon>
        <taxon>eudicotyledons</taxon>
        <taxon>Gunneridae</taxon>
        <taxon>Pentapetalae</taxon>
        <taxon>rosids</taxon>
        <taxon>fabids</taxon>
        <taxon>Cucurbitales</taxon>
        <taxon>Cucurbitaceae</taxon>
        <taxon>Momordiceae</taxon>
        <taxon>Momordica</taxon>
    </lineage>
</organism>
<dbReference type="GeneID" id="111025731"/>
<feature type="domain" description="RRM" evidence="3">
    <location>
        <begin position="156"/>
        <end position="233"/>
    </location>
</feature>
<dbReference type="PANTHER" id="PTHR48027">
    <property type="entry name" value="HETEROGENEOUS NUCLEAR RIBONUCLEOPROTEIN 87F-RELATED"/>
    <property type="match status" value="1"/>
</dbReference>
<dbReference type="OrthoDB" id="1875751at2759"/>
<name>A0A6J1DZI6_MOMCH</name>
<protein>
    <submittedName>
        <fullName evidence="5">UBP1-associated protein 2C-like</fullName>
    </submittedName>
</protein>
<gene>
    <name evidence="5" type="primary">LOC111025731</name>
</gene>
<sequence length="333" mass="35798">MEDLKKRKLEETVANCEFSSVEHLRSLLEPLPKPQLVDLLARLGSQYPSIAEEIKSVASADPVNRKLFVRGLAWNTSSETLCAAFSVHGEIEEGAVIYDKATGKSRGYGFITYKHMESTKAALKAPSKIIEGRMAVCNLACEGLTGSSTTPDLAQRKLYIGGLSPDISSEVLLNFFGRYGDIEEGSVAYDKDTNESRGFGFVTYTTVEAAKKAIDDPDKTFGGRNIIVKLADSHRSKMVQAQVSPAIPSMPYPVAAGYPQPGKSHGIVAPVGYTYPQAPAYPASYPSPTAAHASYAGQPQMPYPHQAIGVKEAPGLHPTAPAGMGGYPYYMAK</sequence>
<dbReference type="InterPro" id="IPR052462">
    <property type="entry name" value="SLIRP/GR-RBP-like"/>
</dbReference>
<keyword evidence="4" id="KW-1185">Reference proteome</keyword>
<dbReference type="PROSITE" id="PS50102">
    <property type="entry name" value="RRM"/>
    <property type="match status" value="2"/>
</dbReference>
<dbReference type="InterPro" id="IPR048289">
    <property type="entry name" value="RRM2_NsCP33-like"/>
</dbReference>
<dbReference type="InterPro" id="IPR000504">
    <property type="entry name" value="RRM_dom"/>
</dbReference>
<dbReference type="InterPro" id="IPR035979">
    <property type="entry name" value="RBD_domain_sf"/>
</dbReference>